<dbReference type="InterPro" id="IPR000668">
    <property type="entry name" value="Peptidase_C1A_C"/>
</dbReference>
<evidence type="ECO:0000256" key="1">
    <source>
        <dbReference type="ARBA" id="ARBA00008455"/>
    </source>
</evidence>
<dbReference type="PANTHER" id="PTHR12411">
    <property type="entry name" value="CYSTEINE PROTEASE FAMILY C1-RELATED"/>
    <property type="match status" value="1"/>
</dbReference>
<dbReference type="RefSeq" id="WP_163457948.1">
    <property type="nucleotide sequence ID" value="NZ_JAAGOH010000014.1"/>
</dbReference>
<dbReference type="InterPro" id="IPR013128">
    <property type="entry name" value="Peptidase_C1A"/>
</dbReference>
<name>A0A7C9TL89_9BURK</name>
<dbReference type="AlphaFoldDB" id="A0A7C9TL89"/>
<dbReference type="Proteomes" id="UP000484255">
    <property type="component" value="Unassembled WGS sequence"/>
</dbReference>
<evidence type="ECO:0000313" key="4">
    <source>
        <dbReference type="Proteomes" id="UP000484255"/>
    </source>
</evidence>
<comment type="caution">
    <text evidence="3">The sequence shown here is derived from an EMBL/GenBank/DDBJ whole genome shotgun (WGS) entry which is preliminary data.</text>
</comment>
<dbReference type="SMART" id="SM00645">
    <property type="entry name" value="Pept_C1"/>
    <property type="match status" value="1"/>
</dbReference>
<accession>A0A7C9TL89</accession>
<dbReference type="EMBL" id="JAAGOH010000014">
    <property type="protein sequence ID" value="NDY92103.1"/>
    <property type="molecule type" value="Genomic_DNA"/>
</dbReference>
<protein>
    <submittedName>
        <fullName evidence="3">C1 family peptidase</fullName>
    </submittedName>
</protein>
<feature type="domain" description="Peptidase C1A papain C-terminal" evidence="2">
    <location>
        <begin position="48"/>
        <end position="275"/>
    </location>
</feature>
<proteinExistence type="inferred from homology"/>
<organism evidence="3 4">
    <name type="scientific">Ideonella livida</name>
    <dbReference type="NCBI Taxonomy" id="2707176"/>
    <lineage>
        <taxon>Bacteria</taxon>
        <taxon>Pseudomonadati</taxon>
        <taxon>Pseudomonadota</taxon>
        <taxon>Betaproteobacteria</taxon>
        <taxon>Burkholderiales</taxon>
        <taxon>Sphaerotilaceae</taxon>
        <taxon>Ideonella</taxon>
    </lineage>
</organism>
<comment type="similarity">
    <text evidence="1">Belongs to the peptidase C1 family.</text>
</comment>
<evidence type="ECO:0000313" key="3">
    <source>
        <dbReference type="EMBL" id="NDY92103.1"/>
    </source>
</evidence>
<dbReference type="GO" id="GO:0008234">
    <property type="term" value="F:cysteine-type peptidase activity"/>
    <property type="evidence" value="ECO:0007669"/>
    <property type="project" value="InterPro"/>
</dbReference>
<reference evidence="3 4" key="1">
    <citation type="submission" date="2020-02" db="EMBL/GenBank/DDBJ databases">
        <title>Ideonella bacterium strain TBM-1.</title>
        <authorList>
            <person name="Chen W.-M."/>
        </authorList>
    </citation>
    <scope>NUCLEOTIDE SEQUENCE [LARGE SCALE GENOMIC DNA]</scope>
    <source>
        <strain evidence="3 4">TBM-1</strain>
    </source>
</reference>
<dbReference type="SUPFAM" id="SSF54001">
    <property type="entry name" value="Cysteine proteinases"/>
    <property type="match status" value="1"/>
</dbReference>
<keyword evidence="4" id="KW-1185">Reference proteome</keyword>
<dbReference type="Gene3D" id="3.90.70.10">
    <property type="entry name" value="Cysteine proteinases"/>
    <property type="match status" value="1"/>
</dbReference>
<dbReference type="InterPro" id="IPR038765">
    <property type="entry name" value="Papain-like_cys_pep_sf"/>
</dbReference>
<gene>
    <name evidence="3" type="ORF">G3A44_12975</name>
</gene>
<dbReference type="Pfam" id="PF00112">
    <property type="entry name" value="Peptidase_C1"/>
    <property type="match status" value="1"/>
</dbReference>
<sequence length="282" mass="30904">MARAPQIRSATPAARPFILNCTPSREPEKDWGLATARASGVHAPAAKLPAKVDLRDDAQWPVVHQGRTGSCVGWSTADGILRWHLARAGKLGPGQRLSVRFIWMAAKETDEFRSRPTTFIEQDGTSLKAALDIARKFGCVTEEVLPFQREDGEPALFLSPVEGDPSPVDTFYAMAAQRKISAYFNLGRDLGNWRAWLAHNGPILTRLDVDPAWNDATRTQGKLRQYDAAQAGGGHCVLIVGYTRSHFIVRNSWGTEWGDRGYAYASDAYAAAAFTEAYGVAV</sequence>
<dbReference type="GO" id="GO:0006508">
    <property type="term" value="P:proteolysis"/>
    <property type="evidence" value="ECO:0007669"/>
    <property type="project" value="InterPro"/>
</dbReference>
<evidence type="ECO:0000259" key="2">
    <source>
        <dbReference type="SMART" id="SM00645"/>
    </source>
</evidence>
<dbReference type="CDD" id="cd02619">
    <property type="entry name" value="Peptidase_C1"/>
    <property type="match status" value="1"/>
</dbReference>